<organism evidence="1 2">
    <name type="scientific">Pseudomonas saponiphila</name>
    <dbReference type="NCBI Taxonomy" id="556534"/>
    <lineage>
        <taxon>Bacteria</taxon>
        <taxon>Pseudomonadati</taxon>
        <taxon>Pseudomonadota</taxon>
        <taxon>Gammaproteobacteria</taxon>
        <taxon>Pseudomonadales</taxon>
        <taxon>Pseudomonadaceae</taxon>
        <taxon>Pseudomonas</taxon>
    </lineage>
</organism>
<reference evidence="2" key="1">
    <citation type="submission" date="2016-10" db="EMBL/GenBank/DDBJ databases">
        <authorList>
            <person name="Varghese N."/>
            <person name="Submissions S."/>
        </authorList>
    </citation>
    <scope>NUCLEOTIDE SEQUENCE [LARGE SCALE GENOMIC DNA]</scope>
    <source>
        <strain evidence="2">DSM 9751</strain>
    </source>
</reference>
<accession>A0A1H4ZHD0</accession>
<evidence type="ECO:0000313" key="2">
    <source>
        <dbReference type="Proteomes" id="UP000198982"/>
    </source>
</evidence>
<name>A0A1H4ZHD0_9PSED</name>
<sequence>MVRDAEWELAVKRAGASTVLHYIVCPHSPPRLGTLLNRYGQPVLTKYEQVDWKALASAAKSALVGVVPKKMSAYVANDGVCVMDVLHVSTLNGRTFTHAPQFEDNVRAALSKLTMKDMRAGITKISEVKPGLHNNTTDDGMRPPLGALIMSIKYQNGMQILDYADTATNALFGAPVVRPPFPGSRLKPVTAKMPHYLKSWLEDQFGVVYGDKCTMSIMGKTFSF</sequence>
<keyword evidence="2" id="KW-1185">Reference proteome</keyword>
<dbReference type="Proteomes" id="UP000198982">
    <property type="component" value="Unassembled WGS sequence"/>
</dbReference>
<protein>
    <submittedName>
        <fullName evidence="1">Uncharacterized protein</fullName>
    </submittedName>
</protein>
<proteinExistence type="predicted"/>
<evidence type="ECO:0000313" key="1">
    <source>
        <dbReference type="EMBL" id="SED28800.1"/>
    </source>
</evidence>
<gene>
    <name evidence="1" type="ORF">SAMN05216178_6627</name>
</gene>
<dbReference type="EMBL" id="FNTJ01000003">
    <property type="protein sequence ID" value="SED28800.1"/>
    <property type="molecule type" value="Genomic_DNA"/>
</dbReference>
<dbReference type="AlphaFoldDB" id="A0A1H4ZHD0"/>